<protein>
    <submittedName>
        <fullName evidence="2">Uncharacterized protein</fullName>
    </submittedName>
</protein>
<reference evidence="2 3" key="1">
    <citation type="submission" date="2020-08" db="EMBL/GenBank/DDBJ databases">
        <title>Functional genomics of gut bacteria from endangered species of beetles.</title>
        <authorList>
            <person name="Carlos-Shanley C."/>
        </authorList>
    </citation>
    <scope>NUCLEOTIDE SEQUENCE [LARGE SCALE GENOMIC DNA]</scope>
    <source>
        <strain evidence="2 3">S00070</strain>
    </source>
</reference>
<evidence type="ECO:0000313" key="2">
    <source>
        <dbReference type="EMBL" id="MBB6003323.1"/>
    </source>
</evidence>
<accession>A0A841EQN2</accession>
<organism evidence="2 3">
    <name type="scientific">Arcicella rosea</name>
    <dbReference type="NCBI Taxonomy" id="502909"/>
    <lineage>
        <taxon>Bacteria</taxon>
        <taxon>Pseudomonadati</taxon>
        <taxon>Bacteroidota</taxon>
        <taxon>Cytophagia</taxon>
        <taxon>Cytophagales</taxon>
        <taxon>Flectobacillaceae</taxon>
        <taxon>Arcicella</taxon>
    </lineage>
</organism>
<name>A0A841EQN2_9BACT</name>
<evidence type="ECO:0000256" key="1">
    <source>
        <dbReference type="SAM" id="Phobius"/>
    </source>
</evidence>
<proteinExistence type="predicted"/>
<gene>
    <name evidence="2" type="ORF">HNP25_001976</name>
</gene>
<feature type="transmembrane region" description="Helical" evidence="1">
    <location>
        <begin position="37"/>
        <end position="58"/>
    </location>
</feature>
<dbReference type="RefSeq" id="WP_184133727.1">
    <property type="nucleotide sequence ID" value="NZ_JACHKT010000011.1"/>
</dbReference>
<comment type="caution">
    <text evidence="2">The sequence shown here is derived from an EMBL/GenBank/DDBJ whole genome shotgun (WGS) entry which is preliminary data.</text>
</comment>
<keyword evidence="1" id="KW-1133">Transmembrane helix</keyword>
<dbReference type="Proteomes" id="UP000524404">
    <property type="component" value="Unassembled WGS sequence"/>
</dbReference>
<keyword evidence="1" id="KW-0812">Transmembrane</keyword>
<keyword evidence="1" id="KW-0472">Membrane</keyword>
<dbReference type="AlphaFoldDB" id="A0A841EQN2"/>
<sequence>MKNIAYILLAVAGLMLLAVLAWALTSLLDLGLNERTIMMLLFGGIAGVGLISRVIYVAKDSFGKENKVKNSRR</sequence>
<keyword evidence="3" id="KW-1185">Reference proteome</keyword>
<dbReference type="EMBL" id="JACHKT010000011">
    <property type="protein sequence ID" value="MBB6003323.1"/>
    <property type="molecule type" value="Genomic_DNA"/>
</dbReference>
<evidence type="ECO:0000313" key="3">
    <source>
        <dbReference type="Proteomes" id="UP000524404"/>
    </source>
</evidence>